<dbReference type="Gene3D" id="3.40.50.1970">
    <property type="match status" value="1"/>
</dbReference>
<dbReference type="AlphaFoldDB" id="A0A6V8P9L8"/>
<dbReference type="InterPro" id="IPR030960">
    <property type="entry name" value="DHQS/DOIS_N"/>
</dbReference>
<reference evidence="22 23" key="1">
    <citation type="journal article" date="2020" name="Front. Microbiol.">
        <title>Single-cell genomics of novel Actinobacteria with the Wood-Ljungdahl pathway discovered in a serpentinizing system.</title>
        <authorList>
            <person name="Merino N."/>
            <person name="Kawai M."/>
            <person name="Boyd E.S."/>
            <person name="Colman D.R."/>
            <person name="McGlynn S.E."/>
            <person name="Nealson K.H."/>
            <person name="Kurokawa K."/>
            <person name="Hongoh Y."/>
        </authorList>
    </citation>
    <scope>NUCLEOTIDE SEQUENCE [LARGE SCALE GENOMIC DNA]</scope>
    <source>
        <strain evidence="22 23">S33</strain>
    </source>
</reference>
<evidence type="ECO:0000256" key="5">
    <source>
        <dbReference type="ARBA" id="ARBA00004496"/>
    </source>
</evidence>
<evidence type="ECO:0000256" key="7">
    <source>
        <dbReference type="ARBA" id="ARBA00005412"/>
    </source>
</evidence>
<evidence type="ECO:0000256" key="15">
    <source>
        <dbReference type="ARBA" id="ARBA00023027"/>
    </source>
</evidence>
<keyword evidence="17" id="KW-0456">Lyase</keyword>
<evidence type="ECO:0000256" key="4">
    <source>
        <dbReference type="ARBA" id="ARBA00001947"/>
    </source>
</evidence>
<comment type="cofactor">
    <cofactor evidence="4">
        <name>Zn(2+)</name>
        <dbReference type="ChEBI" id="CHEBI:29105"/>
    </cofactor>
</comment>
<keyword evidence="10" id="KW-0963">Cytoplasm</keyword>
<dbReference type="RefSeq" id="WP_176233791.1">
    <property type="nucleotide sequence ID" value="NZ_BLRY01000196.1"/>
</dbReference>
<evidence type="ECO:0000256" key="10">
    <source>
        <dbReference type="ARBA" id="ARBA00022490"/>
    </source>
</evidence>
<dbReference type="GO" id="GO:0003856">
    <property type="term" value="F:3-dehydroquinate synthase activity"/>
    <property type="evidence" value="ECO:0007669"/>
    <property type="project" value="UniProtKB-UniRule"/>
</dbReference>
<dbReference type="Gene3D" id="1.20.1090.10">
    <property type="entry name" value="Dehydroquinate synthase-like - alpha domain"/>
    <property type="match status" value="1"/>
</dbReference>
<keyword evidence="23" id="KW-1185">Reference proteome</keyword>
<dbReference type="GO" id="GO:0008652">
    <property type="term" value="P:amino acid biosynthetic process"/>
    <property type="evidence" value="ECO:0007669"/>
    <property type="project" value="UniProtKB-KW"/>
</dbReference>
<dbReference type="EC" id="4.2.3.4" evidence="8 19"/>
<dbReference type="FunFam" id="3.40.50.1970:FF:000007">
    <property type="entry name" value="Pentafunctional AROM polypeptide"/>
    <property type="match status" value="1"/>
</dbReference>
<keyword evidence="11" id="KW-0028">Amino-acid biosynthesis</keyword>
<protein>
    <recommendedName>
        <fullName evidence="9 19">3-dehydroquinate synthase</fullName>
        <ecNumber evidence="8 19">4.2.3.4</ecNumber>
    </recommendedName>
</protein>
<sequence length="322" mass="35785">NSIRSSGFDVIPVIIPDGEKYKDISIVQKIYGELLRHRLDRKSTLIALGGGVIGDITGFVASTYMRGIDYIQIPTTLLAHVDSSVGGKTGVNHKLGKNMLGTFYQPKLVWIDIDTLKTLPQKELLAGLAEVIKYGVIWDAKLFAFLENNRDKILRLDKKSLTHIIKRSGEMKAAVVSKDEKEAGMRAILNYGHSIGHAIETATGHNKYLHGEALAIGMHIEARLAEKLGIVSEISVRKIKSLIDSYCLPSETPSKIDVNSLLASMQLDKKAVAGELKFILPERIGKVRIQLLPFPQKLPHIPYPHCDSLCIKIFKNRKRIFS</sequence>
<feature type="domain" description="3-dehydroquinate synthase C-terminal" evidence="21">
    <location>
        <begin position="127"/>
        <end position="271"/>
    </location>
</feature>
<dbReference type="PIRSF" id="PIRSF001455">
    <property type="entry name" value="DHQ_synth"/>
    <property type="match status" value="1"/>
</dbReference>
<evidence type="ECO:0000256" key="9">
    <source>
        <dbReference type="ARBA" id="ARBA00017684"/>
    </source>
</evidence>
<evidence type="ECO:0000256" key="12">
    <source>
        <dbReference type="ARBA" id="ARBA00022723"/>
    </source>
</evidence>
<evidence type="ECO:0000256" key="17">
    <source>
        <dbReference type="ARBA" id="ARBA00023239"/>
    </source>
</evidence>
<dbReference type="SUPFAM" id="SSF56796">
    <property type="entry name" value="Dehydroquinate synthase-like"/>
    <property type="match status" value="1"/>
</dbReference>
<evidence type="ECO:0000256" key="14">
    <source>
        <dbReference type="ARBA" id="ARBA00022833"/>
    </source>
</evidence>
<evidence type="ECO:0000256" key="8">
    <source>
        <dbReference type="ARBA" id="ARBA00013031"/>
    </source>
</evidence>
<keyword evidence="14" id="KW-0862">Zinc</keyword>
<dbReference type="NCBIfam" id="TIGR01357">
    <property type="entry name" value="aroB"/>
    <property type="match status" value="1"/>
</dbReference>
<dbReference type="Pfam" id="PF24621">
    <property type="entry name" value="DHQS_C"/>
    <property type="match status" value="1"/>
</dbReference>
<comment type="catalytic activity">
    <reaction evidence="1">
        <text>7-phospho-2-dehydro-3-deoxy-D-arabino-heptonate = 3-dehydroquinate + phosphate</text>
        <dbReference type="Rhea" id="RHEA:21968"/>
        <dbReference type="ChEBI" id="CHEBI:32364"/>
        <dbReference type="ChEBI" id="CHEBI:43474"/>
        <dbReference type="ChEBI" id="CHEBI:58394"/>
        <dbReference type="EC" id="4.2.3.4"/>
    </reaction>
</comment>
<evidence type="ECO:0000313" key="23">
    <source>
        <dbReference type="Proteomes" id="UP000591948"/>
    </source>
</evidence>
<evidence type="ECO:0000313" key="22">
    <source>
        <dbReference type="EMBL" id="GFP28374.1"/>
    </source>
</evidence>
<organism evidence="22 23">
    <name type="scientific">Candidatus Hakubella thermalkaliphila</name>
    <dbReference type="NCBI Taxonomy" id="2754717"/>
    <lineage>
        <taxon>Bacteria</taxon>
        <taxon>Bacillati</taxon>
        <taxon>Actinomycetota</taxon>
        <taxon>Actinomycetota incertae sedis</taxon>
        <taxon>Candidatus Hakubellales</taxon>
        <taxon>Candidatus Hakubellaceae</taxon>
        <taxon>Candidatus Hakubella</taxon>
    </lineage>
</organism>
<keyword evidence="12" id="KW-0479">Metal-binding</keyword>
<dbReference type="InterPro" id="IPR056179">
    <property type="entry name" value="DHQS_C"/>
</dbReference>
<evidence type="ECO:0000256" key="16">
    <source>
        <dbReference type="ARBA" id="ARBA00023141"/>
    </source>
</evidence>
<evidence type="ECO:0000256" key="13">
    <source>
        <dbReference type="ARBA" id="ARBA00022741"/>
    </source>
</evidence>
<dbReference type="GO" id="GO:0009073">
    <property type="term" value="P:aromatic amino acid family biosynthetic process"/>
    <property type="evidence" value="ECO:0007669"/>
    <property type="project" value="UniProtKB-KW"/>
</dbReference>
<evidence type="ECO:0000256" key="11">
    <source>
        <dbReference type="ARBA" id="ARBA00022605"/>
    </source>
</evidence>
<keyword evidence="16" id="KW-0057">Aromatic amino acid biosynthesis</keyword>
<comment type="pathway">
    <text evidence="6">Metabolic intermediate biosynthesis; chorismate biosynthesis; chorismate from D-erythrose 4-phosphate and phosphoenolpyruvate: step 2/7.</text>
</comment>
<comment type="caution">
    <text evidence="22">The sequence shown here is derived from an EMBL/GenBank/DDBJ whole genome shotgun (WGS) entry which is preliminary data.</text>
</comment>
<comment type="cofactor">
    <cofactor evidence="2">
        <name>NAD(+)</name>
        <dbReference type="ChEBI" id="CHEBI:57540"/>
    </cofactor>
</comment>
<evidence type="ECO:0000256" key="19">
    <source>
        <dbReference type="NCBIfam" id="TIGR01357"/>
    </source>
</evidence>
<dbReference type="InterPro" id="IPR016037">
    <property type="entry name" value="DHQ_synth_AroB"/>
</dbReference>
<dbReference type="GO" id="GO:0005737">
    <property type="term" value="C:cytoplasm"/>
    <property type="evidence" value="ECO:0007669"/>
    <property type="project" value="UniProtKB-SubCell"/>
</dbReference>
<comment type="cofactor">
    <cofactor evidence="3">
        <name>Co(2+)</name>
        <dbReference type="ChEBI" id="CHEBI:48828"/>
    </cofactor>
</comment>
<dbReference type="EMBL" id="BLRY01000196">
    <property type="protein sequence ID" value="GFP28374.1"/>
    <property type="molecule type" value="Genomic_DNA"/>
</dbReference>
<evidence type="ECO:0000256" key="1">
    <source>
        <dbReference type="ARBA" id="ARBA00001393"/>
    </source>
</evidence>
<evidence type="ECO:0000259" key="20">
    <source>
        <dbReference type="Pfam" id="PF01761"/>
    </source>
</evidence>
<dbReference type="InterPro" id="IPR050071">
    <property type="entry name" value="Dehydroquinate_synthase"/>
</dbReference>
<name>A0A6V8P9L8_9ACTN</name>
<dbReference type="PANTHER" id="PTHR43622">
    <property type="entry name" value="3-DEHYDROQUINATE SYNTHASE"/>
    <property type="match status" value="1"/>
</dbReference>
<evidence type="ECO:0000256" key="2">
    <source>
        <dbReference type="ARBA" id="ARBA00001911"/>
    </source>
</evidence>
<dbReference type="GO" id="GO:0009423">
    <property type="term" value="P:chorismate biosynthetic process"/>
    <property type="evidence" value="ECO:0007669"/>
    <property type="project" value="UniProtKB-UniRule"/>
</dbReference>
<keyword evidence="15" id="KW-0520">NAD</keyword>
<proteinExistence type="inferred from homology"/>
<dbReference type="CDD" id="cd08195">
    <property type="entry name" value="DHQS"/>
    <property type="match status" value="1"/>
</dbReference>
<evidence type="ECO:0000256" key="6">
    <source>
        <dbReference type="ARBA" id="ARBA00004661"/>
    </source>
</evidence>
<dbReference type="Proteomes" id="UP000591948">
    <property type="component" value="Unassembled WGS sequence"/>
</dbReference>
<dbReference type="PANTHER" id="PTHR43622:SF7">
    <property type="entry name" value="3-DEHYDROQUINATE SYNTHASE, CHLOROPLASTIC"/>
    <property type="match status" value="1"/>
</dbReference>
<comment type="similarity">
    <text evidence="7">Belongs to the sugar phosphate cyclases superfamily. Dehydroquinate synthase family.</text>
</comment>
<dbReference type="UniPathway" id="UPA00053">
    <property type="reaction ID" value="UER00085"/>
</dbReference>
<keyword evidence="13" id="KW-0547">Nucleotide-binding</keyword>
<comment type="subcellular location">
    <subcellularLocation>
        <location evidence="5">Cytoplasm</location>
    </subcellularLocation>
</comment>
<evidence type="ECO:0000256" key="3">
    <source>
        <dbReference type="ARBA" id="ARBA00001941"/>
    </source>
</evidence>
<dbReference type="Pfam" id="PF01761">
    <property type="entry name" value="DHQ_synthase"/>
    <property type="match status" value="1"/>
</dbReference>
<feature type="domain" description="3-dehydroquinate synthase N-terminal" evidence="20">
    <location>
        <begin position="13"/>
        <end position="124"/>
    </location>
</feature>
<dbReference type="GO" id="GO:0000166">
    <property type="term" value="F:nucleotide binding"/>
    <property type="evidence" value="ECO:0007669"/>
    <property type="project" value="UniProtKB-KW"/>
</dbReference>
<evidence type="ECO:0000256" key="18">
    <source>
        <dbReference type="ARBA" id="ARBA00023285"/>
    </source>
</evidence>
<evidence type="ECO:0000259" key="21">
    <source>
        <dbReference type="Pfam" id="PF24621"/>
    </source>
</evidence>
<dbReference type="InterPro" id="IPR030963">
    <property type="entry name" value="DHQ_synth_fam"/>
</dbReference>
<feature type="non-terminal residue" evidence="22">
    <location>
        <position position="1"/>
    </location>
</feature>
<dbReference type="HAMAP" id="MF_00110">
    <property type="entry name" value="DHQ_synthase"/>
    <property type="match status" value="1"/>
</dbReference>
<keyword evidence="18" id="KW-0170">Cobalt</keyword>
<dbReference type="GO" id="GO:0046872">
    <property type="term" value="F:metal ion binding"/>
    <property type="evidence" value="ECO:0007669"/>
    <property type="project" value="UniProtKB-KW"/>
</dbReference>
<accession>A0A6V8P9L8</accession>
<gene>
    <name evidence="22" type="ORF">HKBW3S33_01789</name>
</gene>